<feature type="compositionally biased region" description="Basic and acidic residues" evidence="18">
    <location>
        <begin position="1078"/>
        <end position="1090"/>
    </location>
</feature>
<dbReference type="Pfam" id="PF07727">
    <property type="entry name" value="RVT_2"/>
    <property type="match status" value="1"/>
</dbReference>
<dbReference type="GO" id="GO:0004519">
    <property type="term" value="F:endonuclease activity"/>
    <property type="evidence" value="ECO:0007669"/>
    <property type="project" value="UniProtKB-KW"/>
</dbReference>
<evidence type="ECO:0000256" key="3">
    <source>
        <dbReference type="ARBA" id="ARBA00022722"/>
    </source>
</evidence>
<keyword evidence="1" id="KW-0815">Transposition</keyword>
<evidence type="ECO:0000256" key="10">
    <source>
        <dbReference type="ARBA" id="ARBA00022918"/>
    </source>
</evidence>
<dbReference type="STRING" id="97331.A0A437A1A1"/>
<evidence type="ECO:0000256" key="4">
    <source>
        <dbReference type="ARBA" id="ARBA00022723"/>
    </source>
</evidence>
<dbReference type="RefSeq" id="XP_067490350.1">
    <property type="nucleotide sequence ID" value="XM_067632041.1"/>
</dbReference>
<keyword evidence="11" id="KW-0808">Transferase</keyword>
<feature type="region of interest" description="Disordered" evidence="18">
    <location>
        <begin position="668"/>
        <end position="687"/>
    </location>
</feature>
<comment type="caution">
    <text evidence="21">The sequence shown here is derived from an EMBL/GenBank/DDBJ whole genome shotgun (WGS) entry which is preliminary data.</text>
</comment>
<dbReference type="GO" id="GO:0003887">
    <property type="term" value="F:DNA-directed DNA polymerase activity"/>
    <property type="evidence" value="ECO:0007669"/>
    <property type="project" value="UniProtKB-KW"/>
</dbReference>
<dbReference type="Pfam" id="PF14223">
    <property type="entry name" value="Retrotran_gag_2"/>
    <property type="match status" value="1"/>
</dbReference>
<feature type="domain" description="CCHC-type" evidence="19">
    <location>
        <begin position="379"/>
        <end position="393"/>
    </location>
</feature>
<dbReference type="VEuPathDB" id="FungiDB:DFL_003146"/>
<feature type="domain" description="Integrase catalytic" evidence="20">
    <location>
        <begin position="674"/>
        <end position="845"/>
    </location>
</feature>
<dbReference type="InterPro" id="IPR043502">
    <property type="entry name" value="DNA/RNA_pol_sf"/>
</dbReference>
<dbReference type="InterPro" id="IPR013103">
    <property type="entry name" value="RVT_2"/>
</dbReference>
<dbReference type="GO" id="GO:0032196">
    <property type="term" value="P:transposition"/>
    <property type="evidence" value="ECO:0007669"/>
    <property type="project" value="UniProtKB-KW"/>
</dbReference>
<keyword evidence="14" id="KW-0511">Multifunctional enzyme</keyword>
<feature type="compositionally biased region" description="Acidic residues" evidence="18">
    <location>
        <begin position="118"/>
        <end position="129"/>
    </location>
</feature>
<evidence type="ECO:0000259" key="20">
    <source>
        <dbReference type="PROSITE" id="PS50994"/>
    </source>
</evidence>
<evidence type="ECO:0000259" key="19">
    <source>
        <dbReference type="PROSITE" id="PS50158"/>
    </source>
</evidence>
<evidence type="ECO:0000256" key="1">
    <source>
        <dbReference type="ARBA" id="ARBA00022578"/>
    </source>
</evidence>
<dbReference type="PANTHER" id="PTHR42648">
    <property type="entry name" value="TRANSPOSASE, PUTATIVE-RELATED"/>
    <property type="match status" value="1"/>
</dbReference>
<keyword evidence="11" id="KW-0239">DNA-directed DNA polymerase</keyword>
<sequence>MLEQIDNSKEYSSVTHYKCKYGICLRLTDSNHHEWKEQFMRLISRTDLLGTVTGEDEEPEKLKRVFKPLYIKVANSASEPTRQTRRSISKAPTTRATTSKATASRASGSRAPVQADSQSEDEEDDETSDTEAQSEHSGLYTIDGHTIKGTVMQQDPRRGYLTSVPNEDHKNWQKREREALALLTCCISDSLQRIYSEPATAAQLWEELNKAYAPTQNFSMASSLHISFFKMEPISNEKQADWLGRLRTIQAQLVGTKYMIADNVLRDAYLLGLPALYKPTVDTIWPMIRNNPDMTTYQVQQIIQEVETREMAHPNRMKDSTAQANYAGGTPKGAPEGYRNSSRGRGRGKGGKWRGRGRGRGNHRNHSNQRNGAGNEDSCYYCNQYGHFELNCPIKEKAEQRRKDREAKRRGRAREAQMAETQKEITEEEQEELDQYFEITDRYGHMATEEGGRVTTLGNGWLVDSGATDTYTMEKTDLAGYRMLPQPLPISTASGAYIHALGRGMAQIQPNLRVPALWVPKIARKLLSTHTLWKAGYMTVIGDATHIIERKTNRLIASTEWKILPTAMLTSSTIDEENPNSEELNAEFDVFNLNPTPNEEVTPEPDSQATLSEDAKQFMLWHNRLGHIGYQAQKKLMKRLAPNVWVGEKNLPACRVCIRAKMRRTYNRTKAQPRSSTPWEKVHSDLSGRLPQTEGGKSYFVVFIEDHSRWAEVETLERKIDVCDSFESVIIHVEKREWLGRPSKILKFRCDNGTGEYINQKFQGLLIRNGIKLETSPPWHQDSNGVAERWMAILVAIATAILHRADLPVSFWGEAIVMAAYLKNRLPSAGLPDEKSPYEVLNGHPPDLSHLKPFGCLAWYWVPKEKRQGKFVAHASPCLFMGYVKDSTTLYKIWNGTGFHNEKNLKWEEDVFPGKSGLAREIMQHDYRLRNGAGNQPGNRTSRFKRAYEDPAPTESRLSSTINQGPLPKLNTSEPASSHIEPPVVQDQGEARGRQFLSHIEIPAPAKRRVRFEIPNEPLSGPANGNVGPQRTEIPAAGGRSGSRCGDARGPSSSAEDLTITSKPACAAGECLEPPKQVVREQPRSSEKAPGDAQSGSRLRSRNKPAVGAYLDECTSGSSDSDYTESHRVKHVKRRRANRGWLLEGAAPNEVTQSDRVDGAVRKWALMTTQGRIASDWEPQSYEEAINCIEKNRWRKAIQEELDSHKANESFVIADLPKEHKALASKWVFKIKTQDVPVRYKARLVIRGDLQPGTDLDTYAPVAKLATFRLFITIVAILNMELHQLDVKTAFLTSRLLEEVYMTIPKGYYEHIPKRIKRPVLLLKRALYGLRQAPRTWNTDIDAFLKTLGFIPCDDDKSLYINEVEGILILLYVDDLLIATRTKGKMEKIKKALKAKYEMSDVGEAKTFLGIQIKRDRQRETVTLCQSASIKTILTRYGMDQCNPTKVPMERNLTVDDGELLTGDAIRWYQQLNGQFMYLMVCTRPDLAYVVGQLAKYNSRPTTVHAEAARKVLRYLSGTKSLGLTLGGNQEGNQQGNLLLGYSDSDLAGDLDDRKSTGGHLWFLNKSLII</sequence>
<feature type="region of interest" description="Disordered" evidence="18">
    <location>
        <begin position="76"/>
        <end position="165"/>
    </location>
</feature>
<accession>A0A437A1A1</accession>
<keyword evidence="8" id="KW-0694">RNA-binding</keyword>
<feature type="compositionally biased region" description="Polar residues" evidence="18">
    <location>
        <begin position="668"/>
        <end position="678"/>
    </location>
</feature>
<dbReference type="InterPro" id="IPR012337">
    <property type="entry name" value="RNaseH-like_sf"/>
</dbReference>
<dbReference type="SUPFAM" id="SSF53098">
    <property type="entry name" value="Ribonuclease H-like"/>
    <property type="match status" value="1"/>
</dbReference>
<feature type="compositionally biased region" description="Polar residues" evidence="18">
    <location>
        <begin position="956"/>
        <end position="976"/>
    </location>
</feature>
<evidence type="ECO:0000256" key="6">
    <source>
        <dbReference type="ARBA" id="ARBA00022801"/>
    </source>
</evidence>
<comment type="catalytic activity">
    <reaction evidence="15">
        <text>DNA(n) + a 2'-deoxyribonucleoside 5'-triphosphate = DNA(n+1) + diphosphate</text>
        <dbReference type="Rhea" id="RHEA:22508"/>
        <dbReference type="Rhea" id="RHEA-COMP:17339"/>
        <dbReference type="Rhea" id="RHEA-COMP:17340"/>
        <dbReference type="ChEBI" id="CHEBI:33019"/>
        <dbReference type="ChEBI" id="CHEBI:61560"/>
        <dbReference type="ChEBI" id="CHEBI:173112"/>
        <dbReference type="EC" id="2.7.7.49"/>
    </reaction>
</comment>
<dbReference type="PROSITE" id="PS50994">
    <property type="entry name" value="INTEGRASE"/>
    <property type="match status" value="1"/>
</dbReference>
<keyword evidence="2" id="KW-0548">Nucleotidyltransferase</keyword>
<keyword evidence="13" id="KW-0233">DNA recombination</keyword>
<dbReference type="GO" id="GO:0015074">
    <property type="term" value="P:DNA integration"/>
    <property type="evidence" value="ECO:0007669"/>
    <property type="project" value="UniProtKB-KW"/>
</dbReference>
<dbReference type="InterPro" id="IPR001584">
    <property type="entry name" value="Integrase_cat-core"/>
</dbReference>
<evidence type="ECO:0000313" key="21">
    <source>
        <dbReference type="EMBL" id="RVD84806.1"/>
    </source>
</evidence>
<proteinExistence type="predicted"/>
<dbReference type="InterPro" id="IPR036397">
    <property type="entry name" value="RNaseH_sf"/>
</dbReference>
<evidence type="ECO:0000256" key="17">
    <source>
        <dbReference type="PROSITE-ProRule" id="PRU00047"/>
    </source>
</evidence>
<dbReference type="Proteomes" id="UP000283090">
    <property type="component" value="Unassembled WGS sequence"/>
</dbReference>
<name>A0A437A1A1_ARTFL</name>
<keyword evidence="7" id="KW-0460">Magnesium</keyword>
<dbReference type="GO" id="GO:0003677">
    <property type="term" value="F:DNA binding"/>
    <property type="evidence" value="ECO:0007669"/>
    <property type="project" value="UniProtKB-KW"/>
</dbReference>
<organism evidence="21 22">
    <name type="scientific">Arthrobotrys flagrans</name>
    <name type="common">Nematode-trapping fungus</name>
    <name type="synonym">Trichothecium flagrans</name>
    <dbReference type="NCBI Taxonomy" id="97331"/>
    <lineage>
        <taxon>Eukaryota</taxon>
        <taxon>Fungi</taxon>
        <taxon>Dikarya</taxon>
        <taxon>Ascomycota</taxon>
        <taxon>Pezizomycotina</taxon>
        <taxon>Orbiliomycetes</taxon>
        <taxon>Orbiliales</taxon>
        <taxon>Orbiliaceae</taxon>
        <taxon>Arthrobotrys</taxon>
    </lineage>
</organism>
<keyword evidence="10" id="KW-0695">RNA-directed DNA polymerase</keyword>
<keyword evidence="17" id="KW-0863">Zinc-finger</keyword>
<keyword evidence="6" id="KW-0378">Hydrolase</keyword>
<protein>
    <recommendedName>
        <fullName evidence="23">Integrase catalytic domain-containing protein</fullName>
    </recommendedName>
</protein>
<dbReference type="SUPFAM" id="SSF57756">
    <property type="entry name" value="Retrovirus zinc finger-like domains"/>
    <property type="match status" value="1"/>
</dbReference>
<dbReference type="InterPro" id="IPR039537">
    <property type="entry name" value="Retrotran_Ty1/copia-like"/>
</dbReference>
<evidence type="ECO:0000256" key="18">
    <source>
        <dbReference type="SAM" id="MobiDB-lite"/>
    </source>
</evidence>
<dbReference type="PROSITE" id="PS50158">
    <property type="entry name" value="ZF_CCHC"/>
    <property type="match status" value="1"/>
</dbReference>
<keyword evidence="5" id="KW-0255">Endonuclease</keyword>
<dbReference type="GO" id="GO:0008270">
    <property type="term" value="F:zinc ion binding"/>
    <property type="evidence" value="ECO:0007669"/>
    <property type="project" value="UniProtKB-KW"/>
</dbReference>
<evidence type="ECO:0000256" key="8">
    <source>
        <dbReference type="ARBA" id="ARBA00022884"/>
    </source>
</evidence>
<dbReference type="EMBL" id="SAEB01000006">
    <property type="protein sequence ID" value="RVD84806.1"/>
    <property type="molecule type" value="Genomic_DNA"/>
</dbReference>
<evidence type="ECO:0000256" key="2">
    <source>
        <dbReference type="ARBA" id="ARBA00022695"/>
    </source>
</evidence>
<evidence type="ECO:0000256" key="11">
    <source>
        <dbReference type="ARBA" id="ARBA00022932"/>
    </source>
</evidence>
<keyword evidence="9" id="KW-0229">DNA integration</keyword>
<keyword evidence="12" id="KW-0238">DNA-binding</keyword>
<dbReference type="GO" id="GO:0016787">
    <property type="term" value="F:hydrolase activity"/>
    <property type="evidence" value="ECO:0007669"/>
    <property type="project" value="UniProtKB-KW"/>
</dbReference>
<feature type="region of interest" description="Disordered" evidence="18">
    <location>
        <begin position="1015"/>
        <end position="1058"/>
    </location>
</feature>
<feature type="compositionally biased region" description="Low complexity" evidence="18">
    <location>
        <begin position="89"/>
        <end position="117"/>
    </location>
</feature>
<dbReference type="InterPro" id="IPR036875">
    <property type="entry name" value="Znf_CCHC_sf"/>
</dbReference>
<comment type="catalytic activity">
    <reaction evidence="16">
        <text>DNA(n) + a 2'-deoxyribonucleoside 5'-triphosphate = DNA(n+1) + diphosphate</text>
        <dbReference type="Rhea" id="RHEA:22508"/>
        <dbReference type="Rhea" id="RHEA-COMP:17339"/>
        <dbReference type="Rhea" id="RHEA-COMP:17340"/>
        <dbReference type="ChEBI" id="CHEBI:33019"/>
        <dbReference type="ChEBI" id="CHEBI:61560"/>
        <dbReference type="ChEBI" id="CHEBI:173112"/>
        <dbReference type="EC" id="2.7.7.7"/>
    </reaction>
</comment>
<dbReference type="GO" id="GO:0006310">
    <property type="term" value="P:DNA recombination"/>
    <property type="evidence" value="ECO:0007669"/>
    <property type="project" value="UniProtKB-KW"/>
</dbReference>
<keyword evidence="4" id="KW-0479">Metal-binding</keyword>
<dbReference type="SUPFAM" id="SSF56672">
    <property type="entry name" value="DNA/RNA polymerases"/>
    <property type="match status" value="1"/>
</dbReference>
<dbReference type="GO" id="GO:0005634">
    <property type="term" value="C:nucleus"/>
    <property type="evidence" value="ECO:0007669"/>
    <property type="project" value="UniProtKB-ARBA"/>
</dbReference>
<dbReference type="Gene3D" id="3.30.420.10">
    <property type="entry name" value="Ribonuclease H-like superfamily/Ribonuclease H"/>
    <property type="match status" value="1"/>
</dbReference>
<evidence type="ECO:0000256" key="7">
    <source>
        <dbReference type="ARBA" id="ARBA00022842"/>
    </source>
</evidence>
<dbReference type="GO" id="GO:0003723">
    <property type="term" value="F:RNA binding"/>
    <property type="evidence" value="ECO:0007669"/>
    <property type="project" value="UniProtKB-KW"/>
</dbReference>
<evidence type="ECO:0008006" key="23">
    <source>
        <dbReference type="Google" id="ProtNLM"/>
    </source>
</evidence>
<evidence type="ECO:0000256" key="9">
    <source>
        <dbReference type="ARBA" id="ARBA00022908"/>
    </source>
</evidence>
<evidence type="ECO:0000256" key="12">
    <source>
        <dbReference type="ARBA" id="ARBA00023125"/>
    </source>
</evidence>
<feature type="region of interest" description="Disordered" evidence="18">
    <location>
        <begin position="312"/>
        <end position="376"/>
    </location>
</feature>
<dbReference type="PANTHER" id="PTHR42648:SF11">
    <property type="entry name" value="TRANSPOSON TY4-P GAG-POL POLYPROTEIN"/>
    <property type="match status" value="1"/>
</dbReference>
<keyword evidence="22" id="KW-1185">Reference proteome</keyword>
<gene>
    <name evidence="21" type="ORF">DFL_003146</name>
</gene>
<dbReference type="GeneID" id="93585457"/>
<feature type="compositionally biased region" description="Basic residues" evidence="18">
    <location>
        <begin position="342"/>
        <end position="367"/>
    </location>
</feature>
<dbReference type="GO" id="GO:0003964">
    <property type="term" value="F:RNA-directed DNA polymerase activity"/>
    <property type="evidence" value="ECO:0007669"/>
    <property type="project" value="UniProtKB-KW"/>
</dbReference>
<evidence type="ECO:0000256" key="13">
    <source>
        <dbReference type="ARBA" id="ARBA00023172"/>
    </source>
</evidence>
<evidence type="ECO:0000256" key="15">
    <source>
        <dbReference type="ARBA" id="ARBA00048173"/>
    </source>
</evidence>
<dbReference type="OrthoDB" id="4849395at2759"/>
<evidence type="ECO:0000313" key="22">
    <source>
        <dbReference type="Proteomes" id="UP000283090"/>
    </source>
</evidence>
<dbReference type="InterPro" id="IPR001878">
    <property type="entry name" value="Znf_CCHC"/>
</dbReference>
<evidence type="ECO:0000256" key="5">
    <source>
        <dbReference type="ARBA" id="ARBA00022759"/>
    </source>
</evidence>
<evidence type="ECO:0000256" key="16">
    <source>
        <dbReference type="ARBA" id="ARBA00049244"/>
    </source>
</evidence>
<reference evidence="21 22" key="1">
    <citation type="submission" date="2019-01" db="EMBL/GenBank/DDBJ databases">
        <title>Intercellular communication is required for trap formation in the nematode-trapping fungus Duddingtonia flagrans.</title>
        <authorList>
            <person name="Youssar L."/>
            <person name="Wernet V."/>
            <person name="Hensel N."/>
            <person name="Hildebrandt H.-G."/>
            <person name="Fischer R."/>
        </authorList>
    </citation>
    <scope>NUCLEOTIDE SEQUENCE [LARGE SCALE GENOMIC DNA]</scope>
    <source>
        <strain evidence="21 22">CBS H-5679</strain>
    </source>
</reference>
<evidence type="ECO:0000256" key="14">
    <source>
        <dbReference type="ARBA" id="ARBA00023268"/>
    </source>
</evidence>
<dbReference type="InterPro" id="IPR025724">
    <property type="entry name" value="GAG-pre-integrase_dom"/>
</dbReference>
<dbReference type="Pfam" id="PF13976">
    <property type="entry name" value="gag_pre-integrs"/>
    <property type="match status" value="1"/>
</dbReference>
<dbReference type="Pfam" id="PF00665">
    <property type="entry name" value="rve"/>
    <property type="match status" value="1"/>
</dbReference>
<keyword evidence="3" id="KW-0540">Nuclease</keyword>
<feature type="region of interest" description="Disordered" evidence="18">
    <location>
        <begin position="398"/>
        <end position="431"/>
    </location>
</feature>
<keyword evidence="17" id="KW-0862">Zinc</keyword>
<feature type="compositionally biased region" description="Basic and acidic residues" evidence="18">
    <location>
        <begin position="398"/>
        <end position="425"/>
    </location>
</feature>
<feature type="region of interest" description="Disordered" evidence="18">
    <location>
        <begin position="948"/>
        <end position="981"/>
    </location>
</feature>
<feature type="region of interest" description="Disordered" evidence="18">
    <location>
        <begin position="1077"/>
        <end position="1128"/>
    </location>
</feature>